<dbReference type="InterPro" id="IPR011009">
    <property type="entry name" value="Kinase-like_dom_sf"/>
</dbReference>
<dbReference type="RefSeq" id="WP_146582404.1">
    <property type="nucleotide sequence ID" value="NZ_SJPM01000026.1"/>
</dbReference>
<feature type="compositionally biased region" description="Polar residues" evidence="6">
    <location>
        <begin position="339"/>
        <end position="359"/>
    </location>
</feature>
<protein>
    <submittedName>
        <fullName evidence="8">Serine/threonine-protein kinase PknB</fullName>
        <ecNumber evidence="8">2.7.11.1</ecNumber>
    </submittedName>
</protein>
<dbReference type="InterPro" id="IPR000719">
    <property type="entry name" value="Prot_kinase_dom"/>
</dbReference>
<dbReference type="PROSITE" id="PS00108">
    <property type="entry name" value="PROTEIN_KINASE_ST"/>
    <property type="match status" value="1"/>
</dbReference>
<evidence type="ECO:0000256" key="4">
    <source>
        <dbReference type="ARBA" id="ARBA00022840"/>
    </source>
</evidence>
<dbReference type="OrthoDB" id="9801841at2"/>
<evidence type="ECO:0000256" key="1">
    <source>
        <dbReference type="ARBA" id="ARBA00022679"/>
    </source>
</evidence>
<dbReference type="Proteomes" id="UP000316213">
    <property type="component" value="Unassembled WGS sequence"/>
</dbReference>
<reference evidence="8 9" key="1">
    <citation type="submission" date="2019-02" db="EMBL/GenBank/DDBJ databases">
        <title>Deep-cultivation of Planctomycetes and their phenomic and genomic characterization uncovers novel biology.</title>
        <authorList>
            <person name="Wiegand S."/>
            <person name="Jogler M."/>
            <person name="Boedeker C."/>
            <person name="Pinto D."/>
            <person name="Vollmers J."/>
            <person name="Rivas-Marin E."/>
            <person name="Kohn T."/>
            <person name="Peeters S.H."/>
            <person name="Heuer A."/>
            <person name="Rast P."/>
            <person name="Oberbeckmann S."/>
            <person name="Bunk B."/>
            <person name="Jeske O."/>
            <person name="Meyerdierks A."/>
            <person name="Storesund J.E."/>
            <person name="Kallscheuer N."/>
            <person name="Luecker S."/>
            <person name="Lage O.M."/>
            <person name="Pohl T."/>
            <person name="Merkel B.J."/>
            <person name="Hornburger P."/>
            <person name="Mueller R.-W."/>
            <person name="Bruemmer F."/>
            <person name="Labrenz M."/>
            <person name="Spormann A.M."/>
            <person name="Op Den Camp H."/>
            <person name="Overmann J."/>
            <person name="Amann R."/>
            <person name="Jetten M.S.M."/>
            <person name="Mascher T."/>
            <person name="Medema M.H."/>
            <person name="Devos D.P."/>
            <person name="Kaster A.-K."/>
            <person name="Ovreas L."/>
            <person name="Rohde M."/>
            <person name="Galperin M.Y."/>
            <person name="Jogler C."/>
        </authorList>
    </citation>
    <scope>NUCLEOTIDE SEQUENCE [LARGE SCALE GENOMIC DNA]</scope>
    <source>
        <strain evidence="8 9">Pla100</strain>
    </source>
</reference>
<evidence type="ECO:0000256" key="5">
    <source>
        <dbReference type="PROSITE-ProRule" id="PRU10141"/>
    </source>
</evidence>
<keyword evidence="9" id="KW-1185">Reference proteome</keyword>
<feature type="region of interest" description="Disordered" evidence="6">
    <location>
        <begin position="28"/>
        <end position="49"/>
    </location>
</feature>
<dbReference type="PANTHER" id="PTHR43289:SF6">
    <property type="entry name" value="SERINE_THREONINE-PROTEIN KINASE NEKL-3"/>
    <property type="match status" value="1"/>
</dbReference>
<dbReference type="Gene3D" id="1.25.40.10">
    <property type="entry name" value="Tetratricopeptide repeat domain"/>
    <property type="match status" value="1"/>
</dbReference>
<dbReference type="AlphaFoldDB" id="A0A5C5ZK77"/>
<evidence type="ECO:0000313" key="9">
    <source>
        <dbReference type="Proteomes" id="UP000316213"/>
    </source>
</evidence>
<dbReference type="EC" id="2.7.11.1" evidence="8"/>
<proteinExistence type="predicted"/>
<comment type="caution">
    <text evidence="8">The sequence shown here is derived from an EMBL/GenBank/DDBJ whole genome shotgun (WGS) entry which is preliminary data.</text>
</comment>
<dbReference type="GO" id="GO:0005524">
    <property type="term" value="F:ATP binding"/>
    <property type="evidence" value="ECO:0007669"/>
    <property type="project" value="UniProtKB-UniRule"/>
</dbReference>
<dbReference type="InterPro" id="IPR017441">
    <property type="entry name" value="Protein_kinase_ATP_BS"/>
</dbReference>
<keyword evidence="3 8" id="KW-0418">Kinase</keyword>
<evidence type="ECO:0000259" key="7">
    <source>
        <dbReference type="PROSITE" id="PS50011"/>
    </source>
</evidence>
<dbReference type="SUPFAM" id="SSF48452">
    <property type="entry name" value="TPR-like"/>
    <property type="match status" value="1"/>
</dbReference>
<evidence type="ECO:0000256" key="3">
    <source>
        <dbReference type="ARBA" id="ARBA00022777"/>
    </source>
</evidence>
<dbReference type="SMART" id="SM00220">
    <property type="entry name" value="S_TKc"/>
    <property type="match status" value="1"/>
</dbReference>
<dbReference type="InterPro" id="IPR011990">
    <property type="entry name" value="TPR-like_helical_dom_sf"/>
</dbReference>
<keyword evidence="4 5" id="KW-0067">ATP-binding</keyword>
<evidence type="ECO:0000256" key="6">
    <source>
        <dbReference type="SAM" id="MobiDB-lite"/>
    </source>
</evidence>
<feature type="binding site" evidence="5">
    <location>
        <position position="166"/>
    </location>
    <ligand>
        <name>ATP</name>
        <dbReference type="ChEBI" id="CHEBI:30616"/>
    </ligand>
</feature>
<gene>
    <name evidence="8" type="primary">pknB_27</name>
    <name evidence="8" type="ORF">Pla100_59140</name>
</gene>
<dbReference type="SUPFAM" id="SSF56112">
    <property type="entry name" value="Protein kinase-like (PK-like)"/>
    <property type="match status" value="1"/>
</dbReference>
<evidence type="ECO:0000313" key="8">
    <source>
        <dbReference type="EMBL" id="TWT87819.1"/>
    </source>
</evidence>
<feature type="domain" description="Protein kinase" evidence="7">
    <location>
        <begin position="137"/>
        <end position="469"/>
    </location>
</feature>
<dbReference type="Gene3D" id="1.10.510.10">
    <property type="entry name" value="Transferase(Phosphotransferase) domain 1"/>
    <property type="match status" value="1"/>
</dbReference>
<name>A0A5C5ZK77_9BACT</name>
<dbReference type="GO" id="GO:0004674">
    <property type="term" value="F:protein serine/threonine kinase activity"/>
    <property type="evidence" value="ECO:0007669"/>
    <property type="project" value="UniProtKB-EC"/>
</dbReference>
<dbReference type="Pfam" id="PF00069">
    <property type="entry name" value="Pkinase"/>
    <property type="match status" value="2"/>
</dbReference>
<organism evidence="8 9">
    <name type="scientific">Neorhodopirellula pilleata</name>
    <dbReference type="NCBI Taxonomy" id="2714738"/>
    <lineage>
        <taxon>Bacteria</taxon>
        <taxon>Pseudomonadati</taxon>
        <taxon>Planctomycetota</taxon>
        <taxon>Planctomycetia</taxon>
        <taxon>Pirellulales</taxon>
        <taxon>Pirellulaceae</taxon>
        <taxon>Neorhodopirellula</taxon>
    </lineage>
</organism>
<keyword evidence="2 5" id="KW-0547">Nucleotide-binding</keyword>
<feature type="region of interest" description="Disordered" evidence="6">
    <location>
        <begin position="334"/>
        <end position="362"/>
    </location>
</feature>
<keyword evidence="1 8" id="KW-0808">Transferase</keyword>
<dbReference type="PANTHER" id="PTHR43289">
    <property type="entry name" value="MITOGEN-ACTIVATED PROTEIN KINASE KINASE KINASE 20-RELATED"/>
    <property type="match status" value="1"/>
</dbReference>
<dbReference type="CDD" id="cd14014">
    <property type="entry name" value="STKc_PknB_like"/>
    <property type="match status" value="1"/>
</dbReference>
<dbReference type="PROSITE" id="PS50011">
    <property type="entry name" value="PROTEIN_KINASE_DOM"/>
    <property type="match status" value="1"/>
</dbReference>
<dbReference type="PROSITE" id="PS00107">
    <property type="entry name" value="PROTEIN_KINASE_ATP"/>
    <property type="match status" value="1"/>
</dbReference>
<feature type="compositionally biased region" description="Polar residues" evidence="6">
    <location>
        <begin position="28"/>
        <end position="39"/>
    </location>
</feature>
<dbReference type="InterPro" id="IPR008271">
    <property type="entry name" value="Ser/Thr_kinase_AS"/>
</dbReference>
<sequence>MKLSDLPARELARLDAVCLDFESKLRDSLQSSRASTDPTGSADPTPRLDAKATSIDIDSLVNRYGGEHAALLRTELQAIRAEVESELAGRHAVTEVIAASSENARPLTTPRSPATAVSDSELIADGLPALGTKMGPYLLTSVLGRGGMGIVYRATDTRLDRSVAIKMLSIGGHQSTSLVERFQREAKAVAGLSHPHIVELFDVGVFEGLPYAVMEHLRGKTLFEYLRNNAASRGEGNRSVDPQQARRWGLQLAQALATAHQSGVIHRDLKPENVMVIATSLSSGAVAPAGGSLKLFDFGLSRIGQARTEPQLTEFEGLTNPARPRSMSELIAAERGSGDQRTSASSSQGDTSRSPSVDSATRVGAILGTPGYMAPEQARGGLITPATDVFALGCVLYEVMFGRPAFEGSTATQRFTAVLEDDPIPDPMRRRDDPELTELILRMLAKDPTRRPTAPEVVKCLTVDDVSTFSGRKPPRSERRTNATRGEFVISRRRLIEMGVGAIVGGGLGVTIWPRGSAGQLARIRSIGVLSFQEAGSVASRSGSVSDSSVTPTPAGGRDFDTGELLSGLLVNELSRIDGFTVPKFVPMTASLPAEFQAAAKLLEVDAIVTGTYTLAAPPNDSTSPESRSILKVTLEIVSGKTGKLIEALTVATSAGGNLIEQSVLAHRLADLVGQELTSNPDTENLNQPEAFTCLIKGRVRSDPDSVEGLSMALKCFEHAISVDFNYAQAHAGLGLTAITLASRASGARVGELIALSQDATARALSLDADNPDAILSRAMLDYQVLGDFGVADESLDRLTRRFPSHWQIQHQGGWMKMIQFAEAEGIQLLRRASGLHPASRFLKVDVARADWFRGYPSRALQAAMEMLRSETSQSGQTFARGLLIDLYEQSEDFAAAAKIDPDLPWRSNDEPSGYYAARETRLHDLPYGPFGAALNAAILQIRRKDLTVREPADQLLSRLAAAQLPMLPIVLCKHPALSSMTLLEQAIERFPMLRIG</sequence>
<accession>A0A5C5ZK77</accession>
<dbReference type="Gene3D" id="3.30.200.20">
    <property type="entry name" value="Phosphorylase Kinase, domain 1"/>
    <property type="match status" value="1"/>
</dbReference>
<evidence type="ECO:0000256" key="2">
    <source>
        <dbReference type="ARBA" id="ARBA00022741"/>
    </source>
</evidence>
<dbReference type="EMBL" id="SJPM01000026">
    <property type="protein sequence ID" value="TWT87819.1"/>
    <property type="molecule type" value="Genomic_DNA"/>
</dbReference>